<dbReference type="PANTHER" id="PTHR30289">
    <property type="entry name" value="UNCHARACTERIZED PROTEIN YBCL-RELATED"/>
    <property type="match status" value="1"/>
</dbReference>
<dbReference type="Proteomes" id="UP001374803">
    <property type="component" value="Chromosome"/>
</dbReference>
<accession>A0ABZ2KYV9</accession>
<keyword evidence="2" id="KW-1185">Reference proteome</keyword>
<dbReference type="InterPro" id="IPR036610">
    <property type="entry name" value="PEBP-like_sf"/>
</dbReference>
<reference evidence="1" key="1">
    <citation type="submission" date="2021-12" db="EMBL/GenBank/DDBJ databases">
        <title>Discovery of the Pendulisporaceae a myxobacterial family with distinct sporulation behavior and unique specialized metabolism.</title>
        <authorList>
            <person name="Garcia R."/>
            <person name="Popoff A."/>
            <person name="Bader C.D."/>
            <person name="Loehr J."/>
            <person name="Walesch S."/>
            <person name="Walt C."/>
            <person name="Boldt J."/>
            <person name="Bunk B."/>
            <person name="Haeckl F.J.F.P.J."/>
            <person name="Gunesch A.P."/>
            <person name="Birkelbach J."/>
            <person name="Nuebel U."/>
            <person name="Pietschmann T."/>
            <person name="Bach T."/>
            <person name="Mueller R."/>
        </authorList>
    </citation>
    <scope>NUCLEOTIDE SEQUENCE</scope>
    <source>
        <strain evidence="1">MSr11367</strain>
    </source>
</reference>
<evidence type="ECO:0000313" key="2">
    <source>
        <dbReference type="Proteomes" id="UP001374803"/>
    </source>
</evidence>
<name>A0ABZ2KYV9_9BACT</name>
<dbReference type="InterPro" id="IPR008914">
    <property type="entry name" value="PEBP"/>
</dbReference>
<dbReference type="InterPro" id="IPR005247">
    <property type="entry name" value="YbhB_YbcL/LppC-like"/>
</dbReference>
<gene>
    <name evidence="1" type="ORF">LVJ94_31910</name>
</gene>
<dbReference type="NCBIfam" id="TIGR00481">
    <property type="entry name" value="YbhB/YbcL family Raf kinase inhibitor-like protein"/>
    <property type="match status" value="1"/>
</dbReference>
<dbReference type="PANTHER" id="PTHR30289:SF1">
    <property type="entry name" value="PEBP (PHOSPHATIDYLETHANOLAMINE-BINDING PROTEIN) FAMILY PROTEIN"/>
    <property type="match status" value="1"/>
</dbReference>
<organism evidence="1 2">
    <name type="scientific">Pendulispora rubella</name>
    <dbReference type="NCBI Taxonomy" id="2741070"/>
    <lineage>
        <taxon>Bacteria</taxon>
        <taxon>Pseudomonadati</taxon>
        <taxon>Myxococcota</taxon>
        <taxon>Myxococcia</taxon>
        <taxon>Myxococcales</taxon>
        <taxon>Sorangiineae</taxon>
        <taxon>Pendulisporaceae</taxon>
        <taxon>Pendulispora</taxon>
    </lineage>
</organism>
<dbReference type="Gene3D" id="3.90.280.10">
    <property type="entry name" value="PEBP-like"/>
    <property type="match status" value="1"/>
</dbReference>
<dbReference type="SUPFAM" id="SSF49777">
    <property type="entry name" value="PEBP-like"/>
    <property type="match status" value="1"/>
</dbReference>
<dbReference type="RefSeq" id="WP_394831127.1">
    <property type="nucleotide sequence ID" value="NZ_CP089929.1"/>
</dbReference>
<sequence>MRRFVGTLLRGVRAGEKHLAYNDPAAAQAPLSLVVSSTSFEFGKSIPRKHAGPGEGENISPELSWLGVPPETAELVLIVEDPDAPLPRPFVHAIATGIQPTATTIAEGRLSDTATPTDGLAMGKNTFGKTTYGGPRPVPGHGPHTYVFQLFAIDKRLTFEGVPSRAEVLRQMEGAVIARGRIEGTYER</sequence>
<keyword evidence="1" id="KW-0649">Protein kinase inhibitor</keyword>
<dbReference type="GO" id="GO:0004860">
    <property type="term" value="F:protein kinase inhibitor activity"/>
    <property type="evidence" value="ECO:0007669"/>
    <property type="project" value="UniProtKB-KW"/>
</dbReference>
<dbReference type="CDD" id="cd00865">
    <property type="entry name" value="PEBP_bact_arch"/>
    <property type="match status" value="1"/>
</dbReference>
<dbReference type="Pfam" id="PF01161">
    <property type="entry name" value="PBP"/>
    <property type="match status" value="1"/>
</dbReference>
<proteinExistence type="predicted"/>
<dbReference type="EMBL" id="CP089983">
    <property type="protein sequence ID" value="WXB01512.1"/>
    <property type="molecule type" value="Genomic_DNA"/>
</dbReference>
<evidence type="ECO:0000313" key="1">
    <source>
        <dbReference type="EMBL" id="WXB01512.1"/>
    </source>
</evidence>
<protein>
    <submittedName>
        <fullName evidence="1">YbhB/YbcL family Raf kinase inhibitor-like protein</fullName>
    </submittedName>
</protein>